<dbReference type="STRING" id="1890683.A0A427YFB4"/>
<keyword evidence="5 9" id="KW-1133">Transmembrane helix</keyword>
<feature type="domain" description="Ammonium transporter AmtB-like" evidence="10">
    <location>
        <begin position="38"/>
        <end position="212"/>
    </location>
</feature>
<dbReference type="Pfam" id="PF00909">
    <property type="entry name" value="Ammonium_transp"/>
    <property type="match status" value="1"/>
</dbReference>
<evidence type="ECO:0000259" key="10">
    <source>
        <dbReference type="Pfam" id="PF00909"/>
    </source>
</evidence>
<organism evidence="11 12">
    <name type="scientific">Saitozyma podzolica</name>
    <dbReference type="NCBI Taxonomy" id="1890683"/>
    <lineage>
        <taxon>Eukaryota</taxon>
        <taxon>Fungi</taxon>
        <taxon>Dikarya</taxon>
        <taxon>Basidiomycota</taxon>
        <taxon>Agaricomycotina</taxon>
        <taxon>Tremellomycetes</taxon>
        <taxon>Tremellales</taxon>
        <taxon>Trimorphomycetaceae</taxon>
        <taxon>Saitozyma</taxon>
    </lineage>
</organism>
<evidence type="ECO:0000256" key="1">
    <source>
        <dbReference type="ARBA" id="ARBA00004141"/>
    </source>
</evidence>
<evidence type="ECO:0000313" key="12">
    <source>
        <dbReference type="Proteomes" id="UP000279259"/>
    </source>
</evidence>
<dbReference type="InterPro" id="IPR001905">
    <property type="entry name" value="Ammonium_transpt"/>
</dbReference>
<keyword evidence="3" id="KW-0813">Transport</keyword>
<dbReference type="EMBL" id="RSCD01000012">
    <property type="protein sequence ID" value="RSH89792.1"/>
    <property type="molecule type" value="Genomic_DNA"/>
</dbReference>
<evidence type="ECO:0000256" key="2">
    <source>
        <dbReference type="ARBA" id="ARBA00005887"/>
    </source>
</evidence>
<dbReference type="Proteomes" id="UP000279259">
    <property type="component" value="Unassembled WGS sequence"/>
</dbReference>
<comment type="similarity">
    <text evidence="2">Belongs to the ammonia transporter channel (TC 1.A.11.2) family.</text>
</comment>
<comment type="caution">
    <text evidence="11">The sequence shown here is derived from an EMBL/GenBank/DDBJ whole genome shotgun (WGS) entry which is preliminary data.</text>
</comment>
<dbReference type="PANTHER" id="PTHR43029:SF10">
    <property type="entry name" value="AMMONIUM TRANSPORTER MEP2"/>
    <property type="match status" value="1"/>
</dbReference>
<dbReference type="GO" id="GO:0005886">
    <property type="term" value="C:plasma membrane"/>
    <property type="evidence" value="ECO:0007669"/>
    <property type="project" value="TreeGrafter"/>
</dbReference>
<dbReference type="SUPFAM" id="SSF111352">
    <property type="entry name" value="Ammonium transporter"/>
    <property type="match status" value="1"/>
</dbReference>
<dbReference type="OrthoDB" id="534912at2759"/>
<evidence type="ECO:0000256" key="5">
    <source>
        <dbReference type="ARBA" id="ARBA00022989"/>
    </source>
</evidence>
<proteinExistence type="inferred from homology"/>
<evidence type="ECO:0000256" key="9">
    <source>
        <dbReference type="SAM" id="Phobius"/>
    </source>
</evidence>
<keyword evidence="12" id="KW-1185">Reference proteome</keyword>
<evidence type="ECO:0000256" key="7">
    <source>
        <dbReference type="ARBA" id="ARBA00023177"/>
    </source>
</evidence>
<sequence>MRDMSMRQLSSFYPAYNPTPPTTHPAPHSLVIIHNQSTSLLVWTLCDYLYYKKPAILGSVQGMITGLVAITPAAGVIAGWAAIVMGVLSATIPWYTMNLLGKRLWLFKYVDDTLGVFHKHLVAGFVGGFFTGIFATVDGSAAFGLTNPGGAIAGNGRQVWVQIVGALFVIGWNMAVTPLILFFIKYVLRIPLRMSEDMLLVGDDAVHGEAAYAIESVFSSVERNGNGNGVETAHTTAGFEGSSGGERSGEEMRNKEARRMGVAEVGETV</sequence>
<dbReference type="AlphaFoldDB" id="A0A427YFB4"/>
<feature type="region of interest" description="Disordered" evidence="8">
    <location>
        <begin position="229"/>
        <end position="269"/>
    </location>
</feature>
<dbReference type="InterPro" id="IPR024041">
    <property type="entry name" value="NH4_transpt_AmtB-like_dom"/>
</dbReference>
<evidence type="ECO:0000256" key="8">
    <source>
        <dbReference type="SAM" id="MobiDB-lite"/>
    </source>
</evidence>
<name>A0A427YFB4_9TREE</name>
<feature type="transmembrane region" description="Helical" evidence="9">
    <location>
        <begin position="80"/>
        <end position="100"/>
    </location>
</feature>
<keyword evidence="4 9" id="KW-0812">Transmembrane</keyword>
<feature type="transmembrane region" description="Helical" evidence="9">
    <location>
        <begin position="163"/>
        <end position="188"/>
    </location>
</feature>
<gene>
    <name evidence="11" type="ORF">EHS25_001778</name>
</gene>
<evidence type="ECO:0000256" key="3">
    <source>
        <dbReference type="ARBA" id="ARBA00022448"/>
    </source>
</evidence>
<feature type="compositionally biased region" description="Basic and acidic residues" evidence="8">
    <location>
        <begin position="247"/>
        <end position="261"/>
    </location>
</feature>
<feature type="transmembrane region" description="Helical" evidence="9">
    <location>
        <begin position="55"/>
        <end position="74"/>
    </location>
</feature>
<evidence type="ECO:0000256" key="6">
    <source>
        <dbReference type="ARBA" id="ARBA00023136"/>
    </source>
</evidence>
<dbReference type="GO" id="GO:0008519">
    <property type="term" value="F:ammonium channel activity"/>
    <property type="evidence" value="ECO:0007669"/>
    <property type="project" value="InterPro"/>
</dbReference>
<protein>
    <recommendedName>
        <fullName evidence="10">Ammonium transporter AmtB-like domain-containing protein</fullName>
    </recommendedName>
</protein>
<dbReference type="PANTHER" id="PTHR43029">
    <property type="entry name" value="AMMONIUM TRANSPORTER MEP2"/>
    <property type="match status" value="1"/>
</dbReference>
<evidence type="ECO:0000256" key="4">
    <source>
        <dbReference type="ARBA" id="ARBA00022692"/>
    </source>
</evidence>
<dbReference type="InterPro" id="IPR029020">
    <property type="entry name" value="Ammonium/urea_transptr"/>
</dbReference>
<feature type="transmembrane region" description="Helical" evidence="9">
    <location>
        <begin position="121"/>
        <end position="143"/>
    </location>
</feature>
<evidence type="ECO:0000313" key="11">
    <source>
        <dbReference type="EMBL" id="RSH89792.1"/>
    </source>
</evidence>
<dbReference type="Gene3D" id="1.10.3430.10">
    <property type="entry name" value="Ammonium transporter AmtB like domains"/>
    <property type="match status" value="1"/>
</dbReference>
<comment type="subcellular location">
    <subcellularLocation>
        <location evidence="1">Membrane</location>
        <topology evidence="1">Multi-pass membrane protein</topology>
    </subcellularLocation>
</comment>
<accession>A0A427YFB4</accession>
<reference evidence="11 12" key="1">
    <citation type="submission" date="2018-11" db="EMBL/GenBank/DDBJ databases">
        <title>Genome sequence of Saitozyma podzolica DSM 27192.</title>
        <authorList>
            <person name="Aliyu H."/>
            <person name="Gorte O."/>
            <person name="Ochsenreither K."/>
        </authorList>
    </citation>
    <scope>NUCLEOTIDE SEQUENCE [LARGE SCALE GENOMIC DNA]</scope>
    <source>
        <strain evidence="11 12">DSM 27192</strain>
    </source>
</reference>
<keyword evidence="7" id="KW-0924">Ammonia transport</keyword>
<keyword evidence="6 9" id="KW-0472">Membrane</keyword>